<dbReference type="NCBIfam" id="TIGR00231">
    <property type="entry name" value="small_GTP"/>
    <property type="match status" value="1"/>
</dbReference>
<dbReference type="InterPro" id="IPR009000">
    <property type="entry name" value="Transl_B-barrel_sf"/>
</dbReference>
<dbReference type="RefSeq" id="WP_089198005.1">
    <property type="nucleotide sequence ID" value="NZ_NHRJ02000001.1"/>
</dbReference>
<comment type="function">
    <text evidence="7">Translation factor necessary for the incorporation of selenocysteine into proteins. It probably replaces EF-Tu for the insertion of selenocysteine directed by the UGA codon. SelB binds GTP and GDP.</text>
</comment>
<evidence type="ECO:0000256" key="4">
    <source>
        <dbReference type="ARBA" id="ARBA00022741"/>
    </source>
</evidence>
<evidence type="ECO:0000313" key="11">
    <source>
        <dbReference type="Proteomes" id="UP000214746"/>
    </source>
</evidence>
<evidence type="ECO:0000256" key="8">
    <source>
        <dbReference type="ARBA" id="ARBA00031615"/>
    </source>
</evidence>
<dbReference type="PROSITE" id="PS51722">
    <property type="entry name" value="G_TR_2"/>
    <property type="match status" value="1"/>
</dbReference>
<evidence type="ECO:0000256" key="2">
    <source>
        <dbReference type="ARBA" id="ARBA00015953"/>
    </source>
</evidence>
<dbReference type="EMBL" id="NHRJ02000001">
    <property type="protein sequence ID" value="PZE22234.1"/>
    <property type="molecule type" value="Genomic_DNA"/>
</dbReference>
<gene>
    <name evidence="10" type="primary">selB</name>
    <name evidence="10" type="ORF">CBW46_000030</name>
</gene>
<dbReference type="InterPro" id="IPR005225">
    <property type="entry name" value="Small_GTP-bd"/>
</dbReference>
<keyword evidence="3" id="KW-0963">Cytoplasm</keyword>
<name>A0A2W1NE82_PAEXE</name>
<dbReference type="InterPro" id="IPR057335">
    <property type="entry name" value="Beta-barrel_SelB"/>
</dbReference>
<dbReference type="Pfam" id="PF09106">
    <property type="entry name" value="WHD_2nd_SelB"/>
    <property type="match status" value="1"/>
</dbReference>
<dbReference type="GO" id="GO:0003746">
    <property type="term" value="F:translation elongation factor activity"/>
    <property type="evidence" value="ECO:0007669"/>
    <property type="project" value="UniProtKB-KW"/>
</dbReference>
<dbReference type="InterPro" id="IPR015191">
    <property type="entry name" value="SelB_WHD4"/>
</dbReference>
<dbReference type="SUPFAM" id="SSF52540">
    <property type="entry name" value="P-loop containing nucleoside triphosphate hydrolases"/>
    <property type="match status" value="1"/>
</dbReference>
<reference evidence="10" key="1">
    <citation type="submission" date="2018-06" db="EMBL/GenBank/DDBJ databases">
        <title>Paenibacillus xerothermodurans sp. nov. an extremely dry heat resistant spore forming bacterium isolated from the soil of Cape Canaveral, Florida.</title>
        <authorList>
            <person name="Seuylemezian A."/>
            <person name="Kaur N."/>
            <person name="Patil P."/>
            <person name="Patil P."/>
            <person name="Mayilraj S."/>
            <person name="Vaishampayan P."/>
        </authorList>
    </citation>
    <scope>NUCLEOTIDE SEQUENCE [LARGE SCALE GENOMIC DNA]</scope>
    <source>
        <strain evidence="10">ATCC 27380</strain>
    </source>
</reference>
<keyword evidence="10" id="KW-0251">Elongation factor</keyword>
<dbReference type="Pfam" id="PF03144">
    <property type="entry name" value="GTP_EFTU_D2"/>
    <property type="match status" value="1"/>
</dbReference>
<dbReference type="SUPFAM" id="SSF50465">
    <property type="entry name" value="EF-Tu/eEF-1alpha/eIF2-gamma C-terminal domain"/>
    <property type="match status" value="1"/>
</dbReference>
<dbReference type="InterPro" id="IPR004535">
    <property type="entry name" value="Transl_elong_SelB"/>
</dbReference>
<sequence>MKPHYFTIGMAGHIDHGKTSLTKALTNVDTDRLKEEKERKISIELGYAPFPLDEYKTSIVDVPGHEKFIRQMIAGVAGIDLVILVIAADEGVMPQTEEHIEILSFLGIEHGIIAVTKVDRVEQDFIELIEEDIKSTVKSTIFEHADIVFVDSITGTGLTNLRLTIKQNLSKLPQRNAIGAFRLPIDQVFTVQGQGTVVRGTVYEGTIETGDVLTVLPQNVSVKARKLHVHNQEKEVAVAGQRVAINLSGLTKEELKRGDVLVSSGEFPMSDTIDISLTTVHDLQFPVKQRAPIKFHSATSEVMGKIIFFDRKELHKSEEILCQIRLEEKIMIKRGDRFVIRRPSPVETIGGGWVIDPLGEKQKFGEKTIQKLERKKEGSPTERILDALHSLQLVTKKELLQFTSIPVETMGEALNVALTENSIVELDSDVFTSKAVYEDAKSQLFELVRKYHAVYPLRTGMNKAECMKALDKKIPARLTEIVIDKEVEEGILAKNKQYIAVFGFKPHFPDSWKNRLEHAFARLQDDELAVKPWNEYMTNEKVPEKLYPEVTHFLLQNQLAFPLDESHLIHRDVFVAQLKKLYEATSGQAFGVQEAKAGIAASRKNLILFLELLDQLKITQRTEEKRIWVKESCPVHFEDA</sequence>
<dbReference type="PANTHER" id="PTHR43721">
    <property type="entry name" value="ELONGATION FACTOR TU-RELATED"/>
    <property type="match status" value="1"/>
</dbReference>
<accession>A0A2W1NE82</accession>
<dbReference type="InterPro" id="IPR027417">
    <property type="entry name" value="P-loop_NTPase"/>
</dbReference>
<evidence type="ECO:0000256" key="5">
    <source>
        <dbReference type="ARBA" id="ARBA00022917"/>
    </source>
</evidence>
<evidence type="ECO:0000259" key="9">
    <source>
        <dbReference type="PROSITE" id="PS51722"/>
    </source>
</evidence>
<dbReference type="Gene3D" id="3.40.50.300">
    <property type="entry name" value="P-loop containing nucleotide triphosphate hydrolases"/>
    <property type="match status" value="1"/>
</dbReference>
<evidence type="ECO:0000313" key="10">
    <source>
        <dbReference type="EMBL" id="PZE22234.1"/>
    </source>
</evidence>
<evidence type="ECO:0000256" key="3">
    <source>
        <dbReference type="ARBA" id="ARBA00022490"/>
    </source>
</evidence>
<dbReference type="CDD" id="cd03696">
    <property type="entry name" value="SelB_II"/>
    <property type="match status" value="1"/>
</dbReference>
<feature type="domain" description="Tr-type G" evidence="9">
    <location>
        <begin position="3"/>
        <end position="174"/>
    </location>
</feature>
<dbReference type="InterPro" id="IPR009001">
    <property type="entry name" value="Transl_elong_EF1A/Init_IF2_C"/>
</dbReference>
<dbReference type="CDD" id="cd15491">
    <property type="entry name" value="selB_III"/>
    <property type="match status" value="1"/>
</dbReference>
<dbReference type="NCBIfam" id="TIGR00475">
    <property type="entry name" value="selB"/>
    <property type="match status" value="1"/>
</dbReference>
<dbReference type="Pfam" id="PF09107">
    <property type="entry name" value="WHD_3rd_SelB"/>
    <property type="match status" value="1"/>
</dbReference>
<dbReference type="GO" id="GO:0003924">
    <property type="term" value="F:GTPase activity"/>
    <property type="evidence" value="ECO:0007669"/>
    <property type="project" value="InterPro"/>
</dbReference>
<organism evidence="10 11">
    <name type="scientific">Paenibacillus xerothermodurans</name>
    <dbReference type="NCBI Taxonomy" id="1977292"/>
    <lineage>
        <taxon>Bacteria</taxon>
        <taxon>Bacillati</taxon>
        <taxon>Bacillota</taxon>
        <taxon>Bacilli</taxon>
        <taxon>Bacillales</taxon>
        <taxon>Paenibacillaceae</taxon>
        <taxon>Paenibacillus</taxon>
    </lineage>
</organism>
<keyword evidence="4" id="KW-0547">Nucleotide-binding</keyword>
<dbReference type="GO" id="GO:0003723">
    <property type="term" value="F:RNA binding"/>
    <property type="evidence" value="ECO:0007669"/>
    <property type="project" value="InterPro"/>
</dbReference>
<dbReference type="SUPFAM" id="SSF46785">
    <property type="entry name" value="Winged helix' DNA-binding domain"/>
    <property type="match status" value="1"/>
</dbReference>
<dbReference type="CDD" id="cd04171">
    <property type="entry name" value="SelB"/>
    <property type="match status" value="1"/>
</dbReference>
<proteinExistence type="predicted"/>
<dbReference type="Gene3D" id="1.10.10.2770">
    <property type="match status" value="1"/>
</dbReference>
<comment type="subcellular location">
    <subcellularLocation>
        <location evidence="1">Cytoplasm</location>
    </subcellularLocation>
</comment>
<dbReference type="Gene3D" id="2.40.30.10">
    <property type="entry name" value="Translation factors"/>
    <property type="match status" value="1"/>
</dbReference>
<keyword evidence="6" id="KW-0342">GTP-binding</keyword>
<dbReference type="Gene3D" id="1.10.10.10">
    <property type="entry name" value="Winged helix-like DNA-binding domain superfamily/Winged helix DNA-binding domain"/>
    <property type="match status" value="1"/>
</dbReference>
<keyword evidence="5" id="KW-0648">Protein biosynthesis</keyword>
<dbReference type="Pfam" id="PF25461">
    <property type="entry name" value="Beta-barrel_SelB"/>
    <property type="match status" value="1"/>
</dbReference>
<dbReference type="GO" id="GO:0005829">
    <property type="term" value="C:cytosol"/>
    <property type="evidence" value="ECO:0007669"/>
    <property type="project" value="TreeGrafter"/>
</dbReference>
<dbReference type="InterPro" id="IPR000795">
    <property type="entry name" value="T_Tr_GTP-bd_dom"/>
</dbReference>
<comment type="caution">
    <text evidence="10">The sequence shown here is derived from an EMBL/GenBank/DDBJ whole genome shotgun (WGS) entry which is preliminary data.</text>
</comment>
<evidence type="ECO:0000256" key="7">
    <source>
        <dbReference type="ARBA" id="ARBA00025526"/>
    </source>
</evidence>
<keyword evidence="11" id="KW-1185">Reference proteome</keyword>
<evidence type="ECO:0000256" key="1">
    <source>
        <dbReference type="ARBA" id="ARBA00004496"/>
    </source>
</evidence>
<dbReference type="InterPro" id="IPR015190">
    <property type="entry name" value="Elong_fac_SelB-wing-hlx_typ-2"/>
</dbReference>
<dbReference type="PANTHER" id="PTHR43721:SF22">
    <property type="entry name" value="ELONGATION FACTOR TU, MITOCHONDRIAL"/>
    <property type="match status" value="1"/>
</dbReference>
<dbReference type="InterPro" id="IPR036390">
    <property type="entry name" value="WH_DNA-bd_sf"/>
</dbReference>
<dbReference type="Pfam" id="PF00009">
    <property type="entry name" value="GTP_EFTU"/>
    <property type="match status" value="1"/>
</dbReference>
<evidence type="ECO:0000256" key="6">
    <source>
        <dbReference type="ARBA" id="ARBA00023134"/>
    </source>
</evidence>
<dbReference type="GO" id="GO:0005525">
    <property type="term" value="F:GTP binding"/>
    <property type="evidence" value="ECO:0007669"/>
    <property type="project" value="UniProtKB-KW"/>
</dbReference>
<dbReference type="OrthoDB" id="9804504at2"/>
<dbReference type="InterPro" id="IPR036388">
    <property type="entry name" value="WH-like_DNA-bd_sf"/>
</dbReference>
<dbReference type="SUPFAM" id="SSF50447">
    <property type="entry name" value="Translation proteins"/>
    <property type="match status" value="1"/>
</dbReference>
<dbReference type="Proteomes" id="UP000214746">
    <property type="component" value="Unassembled WGS sequence"/>
</dbReference>
<protein>
    <recommendedName>
        <fullName evidence="2">Selenocysteine-specific elongation factor</fullName>
    </recommendedName>
    <alternativeName>
        <fullName evidence="8">SelB translation factor</fullName>
    </alternativeName>
</protein>
<dbReference type="InterPro" id="IPR004161">
    <property type="entry name" value="EFTu-like_2"/>
</dbReference>
<dbReference type="InterPro" id="IPR050055">
    <property type="entry name" value="EF-Tu_GTPase"/>
</dbReference>
<dbReference type="GO" id="GO:0001514">
    <property type="term" value="P:selenocysteine incorporation"/>
    <property type="evidence" value="ECO:0007669"/>
    <property type="project" value="InterPro"/>
</dbReference>
<dbReference type="AlphaFoldDB" id="A0A2W1NE82"/>